<dbReference type="SUPFAM" id="SSF49785">
    <property type="entry name" value="Galactose-binding domain-like"/>
    <property type="match status" value="1"/>
</dbReference>
<dbReference type="Gene3D" id="2.60.120.260">
    <property type="entry name" value="Galactose-binding domain-like"/>
    <property type="match status" value="1"/>
</dbReference>
<accession>A0ABU7J878</accession>
<dbReference type="Pfam" id="PF00754">
    <property type="entry name" value="F5_F8_type_C"/>
    <property type="match status" value="1"/>
</dbReference>
<dbReference type="RefSeq" id="WP_330129556.1">
    <property type="nucleotide sequence ID" value="NZ_JAUHLI010000013.1"/>
</dbReference>
<evidence type="ECO:0000313" key="4">
    <source>
        <dbReference type="Proteomes" id="UP001336314"/>
    </source>
</evidence>
<evidence type="ECO:0000259" key="2">
    <source>
        <dbReference type="Pfam" id="PF00754"/>
    </source>
</evidence>
<dbReference type="EMBL" id="JAUHLI010000013">
    <property type="protein sequence ID" value="MEE2002493.1"/>
    <property type="molecule type" value="Genomic_DNA"/>
</dbReference>
<keyword evidence="1" id="KW-0732">Signal</keyword>
<gene>
    <name evidence="3" type="ORF">QWY20_13605</name>
</gene>
<keyword evidence="4" id="KW-1185">Reference proteome</keyword>
<dbReference type="InterPro" id="IPR000421">
    <property type="entry name" value="FA58C"/>
</dbReference>
<dbReference type="SUPFAM" id="SSF50494">
    <property type="entry name" value="Trypsin-like serine proteases"/>
    <property type="match status" value="1"/>
</dbReference>
<organism evidence="3 4">
    <name type="scientific">Alkalimonas cellulosilytica</name>
    <dbReference type="NCBI Taxonomy" id="3058395"/>
    <lineage>
        <taxon>Bacteria</taxon>
        <taxon>Pseudomonadati</taxon>
        <taxon>Pseudomonadota</taxon>
        <taxon>Gammaproteobacteria</taxon>
        <taxon>Alkalimonas</taxon>
    </lineage>
</organism>
<dbReference type="InterPro" id="IPR009003">
    <property type="entry name" value="Peptidase_S1_PA"/>
</dbReference>
<feature type="chain" id="PRO_5047299240" evidence="1">
    <location>
        <begin position="23"/>
        <end position="357"/>
    </location>
</feature>
<proteinExistence type="predicted"/>
<evidence type="ECO:0000256" key="1">
    <source>
        <dbReference type="SAM" id="SignalP"/>
    </source>
</evidence>
<sequence>MRNNFNYFITILSVCFSLTVLAQPVTQVYVESNESGQGFLIKRLDQCYLITPHHVVGDFIQANVISSTNIRSRGEAYLLQTFGYDLAIMNLAGNITRDCGANLSQIPSQVPSLGNASRLSISSISADGSRYITPVLMTSQDLVWLHVQPESTDDLLFQGMSGSLVFLGTTIVGVLMSVDSNSGFGRVLRIDRTIETILPFFQVSTATSRSSPFLEQNESSQSMAALTPVSWSHQPANLDSVLNMVDDDKSTFWSYLADSSPVTIEFSLGDSVSDIKGLILENYTGNPESFIRDFEIYVTRTATGRRGWNQVYSGTWIRGEETKQISISPTQARRVMIKIRSDWGGQDGIAISTVKVY</sequence>
<feature type="domain" description="F5/8 type C" evidence="2">
    <location>
        <begin position="237"/>
        <end position="350"/>
    </location>
</feature>
<evidence type="ECO:0000313" key="3">
    <source>
        <dbReference type="EMBL" id="MEE2002493.1"/>
    </source>
</evidence>
<dbReference type="InterPro" id="IPR008979">
    <property type="entry name" value="Galactose-bd-like_sf"/>
</dbReference>
<feature type="signal peptide" evidence="1">
    <location>
        <begin position="1"/>
        <end position="22"/>
    </location>
</feature>
<protein>
    <submittedName>
        <fullName evidence="3">Discoidin domain-containing protein</fullName>
    </submittedName>
</protein>
<comment type="caution">
    <text evidence="3">The sequence shown here is derived from an EMBL/GenBank/DDBJ whole genome shotgun (WGS) entry which is preliminary data.</text>
</comment>
<reference evidence="3 4" key="1">
    <citation type="submission" date="2023-07" db="EMBL/GenBank/DDBJ databases">
        <title>Alkalimonas sp., MEB108 novel, alkaliphilic bacterium isolated from Lonar Lake, India.</title>
        <authorList>
            <person name="Joshi A."/>
            <person name="Thite S."/>
        </authorList>
    </citation>
    <scope>NUCLEOTIDE SEQUENCE [LARGE SCALE GENOMIC DNA]</scope>
    <source>
        <strain evidence="3 4">MEB108</strain>
    </source>
</reference>
<name>A0ABU7J878_9GAMM</name>
<dbReference type="Proteomes" id="UP001336314">
    <property type="component" value="Unassembled WGS sequence"/>
</dbReference>